<comment type="caution">
    <text evidence="6">The sequence shown here is derived from an EMBL/GenBank/DDBJ whole genome shotgun (WGS) entry which is preliminary data.</text>
</comment>
<dbReference type="Gene3D" id="1.20.1250.20">
    <property type="entry name" value="MFS general substrate transporter like domains"/>
    <property type="match status" value="2"/>
</dbReference>
<dbReference type="PROSITE" id="PS50850">
    <property type="entry name" value="MFS"/>
    <property type="match status" value="1"/>
</dbReference>
<sequence>MRDRADQERQQLAPPPDGRVAAAAASAGSAALWRRHFSTGAVIAAATIFGLSYSLSAPLIAMSLEQRGHSSTFIGINAAMHALGVLLIAPMMPMLAARLGARSLAMLALLVTAITLALFTSIGNVLWWFPLRIVLGAAAEALFVMSETWTNVLSTEQARGRTMAIYTASLSLGMVLGPALLSVLGVRTQAYLVGAAIALGAAVFLALPWVTAPLRSRPESAQPMKYLRLAPVAMATTVLNAGVETAGLSFIALYATGQGWTESQAMQLISTLMLGAILLQLPIGWLADRMDKRRLVMVLALISAFGALVWPFALSHAWLAFSVVFVWGGLFVGIYTVMLAMVGSRFEGSDLVGVYAVMGMAWGLGALAGPTLAGVAMGVNALFGLPGMIALGCAVFAVFLARSRSAA</sequence>
<name>A0ABW8IIN3_9GAMM</name>
<feature type="transmembrane region" description="Helical" evidence="4">
    <location>
        <begin position="164"/>
        <end position="184"/>
    </location>
</feature>
<evidence type="ECO:0000313" key="7">
    <source>
        <dbReference type="Proteomes" id="UP001620409"/>
    </source>
</evidence>
<proteinExistence type="predicted"/>
<keyword evidence="3 4" id="KW-0472">Membrane</keyword>
<evidence type="ECO:0000256" key="3">
    <source>
        <dbReference type="ARBA" id="ARBA00023136"/>
    </source>
</evidence>
<organism evidence="6 7">
    <name type="scientific">Dyella humi</name>
    <dbReference type="NCBI Taxonomy" id="1770547"/>
    <lineage>
        <taxon>Bacteria</taxon>
        <taxon>Pseudomonadati</taxon>
        <taxon>Pseudomonadota</taxon>
        <taxon>Gammaproteobacteria</taxon>
        <taxon>Lysobacterales</taxon>
        <taxon>Rhodanobacteraceae</taxon>
        <taxon>Dyella</taxon>
    </lineage>
</organism>
<feature type="transmembrane region" description="Helical" evidence="4">
    <location>
        <begin position="319"/>
        <end position="342"/>
    </location>
</feature>
<gene>
    <name evidence="6" type="ORF">ISP18_10655</name>
</gene>
<dbReference type="InterPro" id="IPR047200">
    <property type="entry name" value="MFS_YcaD-like"/>
</dbReference>
<keyword evidence="7" id="KW-1185">Reference proteome</keyword>
<dbReference type="PANTHER" id="PTHR23521:SF3">
    <property type="entry name" value="MFS TRANSPORTER"/>
    <property type="match status" value="1"/>
</dbReference>
<reference evidence="6 7" key="1">
    <citation type="submission" date="2020-10" db="EMBL/GenBank/DDBJ databases">
        <title>Phylogeny of dyella-like bacteria.</title>
        <authorList>
            <person name="Fu J."/>
        </authorList>
    </citation>
    <scope>NUCLEOTIDE SEQUENCE [LARGE SCALE GENOMIC DNA]</scope>
    <source>
        <strain evidence="6 7">DHG40</strain>
    </source>
</reference>
<dbReference type="InterPro" id="IPR036259">
    <property type="entry name" value="MFS_trans_sf"/>
</dbReference>
<feature type="transmembrane region" description="Helical" evidence="4">
    <location>
        <begin position="294"/>
        <end position="313"/>
    </location>
</feature>
<feature type="transmembrane region" description="Helical" evidence="4">
    <location>
        <begin position="267"/>
        <end position="287"/>
    </location>
</feature>
<feature type="transmembrane region" description="Helical" evidence="4">
    <location>
        <begin position="232"/>
        <end position="255"/>
    </location>
</feature>
<feature type="transmembrane region" description="Helical" evidence="4">
    <location>
        <begin position="133"/>
        <end position="152"/>
    </location>
</feature>
<dbReference type="Proteomes" id="UP001620409">
    <property type="component" value="Unassembled WGS sequence"/>
</dbReference>
<evidence type="ECO:0000259" key="5">
    <source>
        <dbReference type="PROSITE" id="PS50850"/>
    </source>
</evidence>
<evidence type="ECO:0000256" key="4">
    <source>
        <dbReference type="SAM" id="Phobius"/>
    </source>
</evidence>
<evidence type="ECO:0000256" key="2">
    <source>
        <dbReference type="ARBA" id="ARBA00022989"/>
    </source>
</evidence>
<dbReference type="InterPro" id="IPR011701">
    <property type="entry name" value="MFS"/>
</dbReference>
<dbReference type="PANTHER" id="PTHR23521">
    <property type="entry name" value="TRANSPORTER MFS SUPERFAMILY"/>
    <property type="match status" value="1"/>
</dbReference>
<feature type="domain" description="Major facilitator superfamily (MFS) profile" evidence="5">
    <location>
        <begin position="38"/>
        <end position="405"/>
    </location>
</feature>
<dbReference type="RefSeq" id="WP_380010673.1">
    <property type="nucleotide sequence ID" value="NZ_JADIKI010000022.1"/>
</dbReference>
<feature type="transmembrane region" description="Helical" evidence="4">
    <location>
        <begin position="73"/>
        <end position="92"/>
    </location>
</feature>
<keyword evidence="1 4" id="KW-0812">Transmembrane</keyword>
<dbReference type="EMBL" id="JADIKI010000022">
    <property type="protein sequence ID" value="MFK2855050.1"/>
    <property type="molecule type" value="Genomic_DNA"/>
</dbReference>
<dbReference type="Pfam" id="PF07690">
    <property type="entry name" value="MFS_1"/>
    <property type="match status" value="1"/>
</dbReference>
<feature type="transmembrane region" description="Helical" evidence="4">
    <location>
        <begin position="41"/>
        <end position="61"/>
    </location>
</feature>
<feature type="transmembrane region" description="Helical" evidence="4">
    <location>
        <begin position="190"/>
        <end position="211"/>
    </location>
</feature>
<accession>A0ABW8IIN3</accession>
<keyword evidence="2 4" id="KW-1133">Transmembrane helix</keyword>
<evidence type="ECO:0000256" key="1">
    <source>
        <dbReference type="ARBA" id="ARBA00022692"/>
    </source>
</evidence>
<feature type="transmembrane region" description="Helical" evidence="4">
    <location>
        <begin position="381"/>
        <end position="401"/>
    </location>
</feature>
<evidence type="ECO:0000313" key="6">
    <source>
        <dbReference type="EMBL" id="MFK2855050.1"/>
    </source>
</evidence>
<dbReference type="SUPFAM" id="SSF103473">
    <property type="entry name" value="MFS general substrate transporter"/>
    <property type="match status" value="1"/>
</dbReference>
<dbReference type="InterPro" id="IPR020846">
    <property type="entry name" value="MFS_dom"/>
</dbReference>
<feature type="transmembrane region" description="Helical" evidence="4">
    <location>
        <begin position="354"/>
        <end position="375"/>
    </location>
</feature>
<feature type="transmembrane region" description="Helical" evidence="4">
    <location>
        <begin position="104"/>
        <end position="127"/>
    </location>
</feature>
<dbReference type="CDD" id="cd17477">
    <property type="entry name" value="MFS_YcaD_like"/>
    <property type="match status" value="1"/>
</dbReference>
<protein>
    <submittedName>
        <fullName evidence="6">MFS transporter</fullName>
    </submittedName>
</protein>